<dbReference type="Pfam" id="PF13473">
    <property type="entry name" value="Cupredoxin_1"/>
    <property type="match status" value="1"/>
</dbReference>
<evidence type="ECO:0000259" key="5">
    <source>
        <dbReference type="PROSITE" id="PS50857"/>
    </source>
</evidence>
<dbReference type="PROSITE" id="PS50857">
    <property type="entry name" value="COX2_CUA"/>
    <property type="match status" value="1"/>
</dbReference>
<feature type="domain" description="Cytochrome oxidase subunit II copper A binding" evidence="5">
    <location>
        <begin position="36"/>
        <end position="127"/>
    </location>
</feature>
<feature type="chain" id="PRO_5046091978" evidence="4">
    <location>
        <begin position="19"/>
        <end position="127"/>
    </location>
</feature>
<reference evidence="6 7" key="1">
    <citation type="submission" date="2018-08" db="EMBL/GenBank/DDBJ databases">
        <title>Draft genome sequence of Psychrilyobacter sp. strain SD5 isolated from Black Sea water.</title>
        <authorList>
            <person name="Yadav S."/>
            <person name="Villanueva L."/>
            <person name="Damste J.S.S."/>
        </authorList>
    </citation>
    <scope>NUCLEOTIDE SEQUENCE [LARGE SCALE GENOMIC DNA]</scope>
    <source>
        <strain evidence="6 7">SD5</strain>
    </source>
</reference>
<name>A0ABX9KCU8_9FUSO</name>
<organism evidence="6 7">
    <name type="scientific">Psychrilyobacter piezotolerans</name>
    <dbReference type="NCBI Taxonomy" id="2293438"/>
    <lineage>
        <taxon>Bacteria</taxon>
        <taxon>Fusobacteriati</taxon>
        <taxon>Fusobacteriota</taxon>
        <taxon>Fusobacteriia</taxon>
        <taxon>Fusobacteriales</taxon>
        <taxon>Fusobacteriaceae</taxon>
        <taxon>Psychrilyobacter</taxon>
    </lineage>
</organism>
<dbReference type="PANTHER" id="PTHR42838">
    <property type="entry name" value="CYTOCHROME C OXIDASE SUBUNIT II"/>
    <property type="match status" value="1"/>
</dbReference>
<dbReference type="InterPro" id="IPR002429">
    <property type="entry name" value="CcO_II-like_C"/>
</dbReference>
<sequence length="127" mass="14407">MKKLVFLFIFIISILSFAVTQKTDFSAYNLSGEIISGVRVVKVESFRYSYSPNVIVVNSGERVRIKLSTRDTEHGFKIPEINFDLKVKKGRPREGEFTAPKPGIYEIRCSVFCGSGHKEMKGRLVVK</sequence>
<keyword evidence="2" id="KW-0479">Metal-binding</keyword>
<dbReference type="InterPro" id="IPR028096">
    <property type="entry name" value="EfeO_Cupredoxin"/>
</dbReference>
<dbReference type="EMBL" id="QUAJ01000055">
    <property type="protein sequence ID" value="REI39273.1"/>
    <property type="molecule type" value="Genomic_DNA"/>
</dbReference>
<comment type="caution">
    <text evidence="6">The sequence shown here is derived from an EMBL/GenBank/DDBJ whole genome shotgun (WGS) entry which is preliminary data.</text>
</comment>
<evidence type="ECO:0000256" key="2">
    <source>
        <dbReference type="ARBA" id="ARBA00022723"/>
    </source>
</evidence>
<dbReference type="SUPFAM" id="SSF49503">
    <property type="entry name" value="Cupredoxins"/>
    <property type="match status" value="1"/>
</dbReference>
<dbReference type="PANTHER" id="PTHR42838:SF2">
    <property type="entry name" value="NITROUS-OXIDE REDUCTASE"/>
    <property type="match status" value="1"/>
</dbReference>
<accession>A0ABX9KCU8</accession>
<evidence type="ECO:0000256" key="1">
    <source>
        <dbReference type="ARBA" id="ARBA00004196"/>
    </source>
</evidence>
<keyword evidence="4" id="KW-0732">Signal</keyword>
<dbReference type="Proteomes" id="UP000263486">
    <property type="component" value="Unassembled WGS sequence"/>
</dbReference>
<gene>
    <name evidence="6" type="ORF">DYH56_15385</name>
</gene>
<protein>
    <submittedName>
        <fullName evidence="6">Cytochrome c oxidase subunit II</fullName>
    </submittedName>
</protein>
<dbReference type="RefSeq" id="WP_114643747.1">
    <property type="nucleotide sequence ID" value="NZ_JAACIO010000052.1"/>
</dbReference>
<comment type="subcellular location">
    <subcellularLocation>
        <location evidence="1">Cell envelope</location>
    </subcellularLocation>
</comment>
<keyword evidence="3" id="KW-0186">Copper</keyword>
<dbReference type="Gene3D" id="2.60.40.420">
    <property type="entry name" value="Cupredoxins - blue copper proteins"/>
    <property type="match status" value="1"/>
</dbReference>
<evidence type="ECO:0000256" key="4">
    <source>
        <dbReference type="SAM" id="SignalP"/>
    </source>
</evidence>
<evidence type="ECO:0000313" key="7">
    <source>
        <dbReference type="Proteomes" id="UP000263486"/>
    </source>
</evidence>
<dbReference type="InterPro" id="IPR051403">
    <property type="entry name" value="NosZ/Cyto_c_oxidase_sub2"/>
</dbReference>
<evidence type="ECO:0000313" key="6">
    <source>
        <dbReference type="EMBL" id="REI39273.1"/>
    </source>
</evidence>
<feature type="signal peptide" evidence="4">
    <location>
        <begin position="1"/>
        <end position="18"/>
    </location>
</feature>
<keyword evidence="7" id="KW-1185">Reference proteome</keyword>
<dbReference type="InterPro" id="IPR008972">
    <property type="entry name" value="Cupredoxin"/>
</dbReference>
<evidence type="ECO:0000256" key="3">
    <source>
        <dbReference type="ARBA" id="ARBA00023008"/>
    </source>
</evidence>
<proteinExistence type="predicted"/>